<proteinExistence type="predicted"/>
<dbReference type="InParanoid" id="A0A1X7SSF0"/>
<dbReference type="EnsemblMetazoa" id="Aqu2.1.05067_001">
    <property type="protein sequence ID" value="Aqu2.1.05067_001"/>
    <property type="gene ID" value="Aqu2.1.05067"/>
</dbReference>
<protein>
    <submittedName>
        <fullName evidence="1">Uncharacterized protein</fullName>
    </submittedName>
</protein>
<organism evidence="1">
    <name type="scientific">Amphimedon queenslandica</name>
    <name type="common">Sponge</name>
    <dbReference type="NCBI Taxonomy" id="400682"/>
    <lineage>
        <taxon>Eukaryota</taxon>
        <taxon>Metazoa</taxon>
        <taxon>Porifera</taxon>
        <taxon>Demospongiae</taxon>
        <taxon>Heteroscleromorpha</taxon>
        <taxon>Haplosclerida</taxon>
        <taxon>Niphatidae</taxon>
        <taxon>Amphimedon</taxon>
    </lineage>
</organism>
<evidence type="ECO:0000313" key="1">
    <source>
        <dbReference type="EnsemblMetazoa" id="Aqu2.1.05067_001"/>
    </source>
</evidence>
<accession>A0A1X7SSF0</accession>
<reference evidence="1" key="1">
    <citation type="submission" date="2017-05" db="UniProtKB">
        <authorList>
            <consortium name="EnsemblMetazoa"/>
        </authorList>
    </citation>
    <scope>IDENTIFICATION</scope>
</reference>
<dbReference type="AlphaFoldDB" id="A0A1X7SSF0"/>
<name>A0A1X7SSF0_AMPQE</name>
<sequence length="59" mass="6418">MHLLALQRGVAATVLLDPGKMVILSIVQFVQYQLLSVVIIGESNNGTKIIKVNDQPSDQ</sequence>